<dbReference type="OMA" id="FTGHNKT"/>
<evidence type="ECO:0000313" key="4">
    <source>
        <dbReference type="Proteomes" id="UP000011715"/>
    </source>
</evidence>
<feature type="signal peptide" evidence="1">
    <location>
        <begin position="1"/>
        <end position="24"/>
    </location>
</feature>
<evidence type="ECO:0000313" key="2">
    <source>
        <dbReference type="EMBL" id="KLU90269.1"/>
    </source>
</evidence>
<reference evidence="3" key="5">
    <citation type="submission" date="2015-06" db="UniProtKB">
        <authorList>
            <consortium name="EnsemblFungi"/>
        </authorList>
    </citation>
    <scope>IDENTIFICATION</scope>
    <source>
        <strain evidence="3">ATCC 64411</strain>
    </source>
</reference>
<dbReference type="eggNOG" id="ENOG502SJAM">
    <property type="taxonomic scope" value="Eukaryota"/>
</dbReference>
<evidence type="ECO:0000256" key="1">
    <source>
        <dbReference type="SAM" id="SignalP"/>
    </source>
</evidence>
<feature type="chain" id="PRO_5009385848" evidence="1">
    <location>
        <begin position="25"/>
        <end position="310"/>
    </location>
</feature>
<dbReference type="EMBL" id="GL876974">
    <property type="protein sequence ID" value="KLU90269.1"/>
    <property type="molecule type" value="Genomic_DNA"/>
</dbReference>
<dbReference type="EMBL" id="ADBL01002260">
    <property type="status" value="NOT_ANNOTATED_CDS"/>
    <property type="molecule type" value="Genomic_DNA"/>
</dbReference>
<dbReference type="AlphaFoldDB" id="A0A0C4E9E9"/>
<dbReference type="OrthoDB" id="4148174at2759"/>
<organism evidence="3 4">
    <name type="scientific">Magnaporthiopsis poae (strain ATCC 64411 / 73-15)</name>
    <name type="common">Kentucky bluegrass fungus</name>
    <name type="synonym">Magnaporthe poae</name>
    <dbReference type="NCBI Taxonomy" id="644358"/>
    <lineage>
        <taxon>Eukaryota</taxon>
        <taxon>Fungi</taxon>
        <taxon>Dikarya</taxon>
        <taxon>Ascomycota</taxon>
        <taxon>Pezizomycotina</taxon>
        <taxon>Sordariomycetes</taxon>
        <taxon>Sordariomycetidae</taxon>
        <taxon>Magnaporthales</taxon>
        <taxon>Magnaporthaceae</taxon>
        <taxon>Magnaporthiopsis</taxon>
    </lineage>
</organism>
<keyword evidence="4" id="KW-1185">Reference proteome</keyword>
<name>A0A0C4E9E9_MAGP6</name>
<reference evidence="2" key="2">
    <citation type="submission" date="2010-05" db="EMBL/GenBank/DDBJ databases">
        <title>The Genome Sequence of Magnaporthe poae strain ATCC 64411.</title>
        <authorList>
            <consortium name="The Broad Institute Genome Sequencing Platform"/>
            <consortium name="Broad Institute Genome Sequencing Center for Infectious Disease"/>
            <person name="Ma L.-J."/>
            <person name="Dead R."/>
            <person name="Young S."/>
            <person name="Zeng Q."/>
            <person name="Koehrsen M."/>
            <person name="Alvarado L."/>
            <person name="Berlin A."/>
            <person name="Chapman S.B."/>
            <person name="Chen Z."/>
            <person name="Freedman E."/>
            <person name="Gellesch M."/>
            <person name="Goldberg J."/>
            <person name="Griggs A."/>
            <person name="Gujja S."/>
            <person name="Heilman E.R."/>
            <person name="Heiman D."/>
            <person name="Hepburn T."/>
            <person name="Howarth C."/>
            <person name="Jen D."/>
            <person name="Larson L."/>
            <person name="Mehta T."/>
            <person name="Neiman D."/>
            <person name="Pearson M."/>
            <person name="Roberts A."/>
            <person name="Saif S."/>
            <person name="Shea T."/>
            <person name="Shenoy N."/>
            <person name="Sisk P."/>
            <person name="Stolte C."/>
            <person name="Sykes S."/>
            <person name="Walk T."/>
            <person name="White J."/>
            <person name="Yandava C."/>
            <person name="Haas B."/>
            <person name="Nusbaum C."/>
            <person name="Birren B."/>
        </authorList>
    </citation>
    <scope>NUCLEOTIDE SEQUENCE</scope>
    <source>
        <strain evidence="2">ATCC 64411</strain>
    </source>
</reference>
<sequence length="310" mass="33617">MKLFTSSSRALALALSLLLRVATAQTNVGSHQGGDGYIGYNLEQNGDPEAARYRTENTDTAGVELPTEPDVYLNASVSVREISIDVENITAKINLDAQVLKLLRFNAGVDASIDRVRLSIQNVTAKVELEARLGNLLQMVSDVLDSIDLNPIVATLGRTIGGVINDTTGIIDGGNGGDSSGNTVQKRSLEYNLAYNILFSVNDYSGRNHRNRILAQNGSIYDVYLDNDGRETSRQLAGDYRRDMTFTGHNKTIEHDGVPVEQELQYLYSPYTGLEIIALVYMDIVSARVVRTNVVAGAEAGGTSHMTGES</sequence>
<dbReference type="EnsemblFungi" id="MAPG_09233T0">
    <property type="protein sequence ID" value="MAPG_09233T0"/>
    <property type="gene ID" value="MAPG_09233"/>
</dbReference>
<proteinExistence type="predicted"/>
<evidence type="ECO:0000313" key="3">
    <source>
        <dbReference type="EnsemblFungi" id="MAPG_09233T0"/>
    </source>
</evidence>
<reference evidence="4" key="1">
    <citation type="submission" date="2010-05" db="EMBL/GenBank/DDBJ databases">
        <title>The genome sequence of Magnaporthe poae strain ATCC 64411.</title>
        <authorList>
            <person name="Ma L.-J."/>
            <person name="Dead R."/>
            <person name="Young S."/>
            <person name="Zeng Q."/>
            <person name="Koehrsen M."/>
            <person name="Alvarado L."/>
            <person name="Berlin A."/>
            <person name="Chapman S.B."/>
            <person name="Chen Z."/>
            <person name="Freedman E."/>
            <person name="Gellesch M."/>
            <person name="Goldberg J."/>
            <person name="Griggs A."/>
            <person name="Gujja S."/>
            <person name="Heilman E.R."/>
            <person name="Heiman D."/>
            <person name="Hepburn T."/>
            <person name="Howarth C."/>
            <person name="Jen D."/>
            <person name="Larson L."/>
            <person name="Mehta T."/>
            <person name="Neiman D."/>
            <person name="Pearson M."/>
            <person name="Roberts A."/>
            <person name="Saif S."/>
            <person name="Shea T."/>
            <person name="Shenoy N."/>
            <person name="Sisk P."/>
            <person name="Stolte C."/>
            <person name="Sykes S."/>
            <person name="Walk T."/>
            <person name="White J."/>
            <person name="Yandava C."/>
            <person name="Haas B."/>
            <person name="Nusbaum C."/>
            <person name="Birren B."/>
        </authorList>
    </citation>
    <scope>NUCLEOTIDE SEQUENCE [LARGE SCALE GENOMIC DNA]</scope>
    <source>
        <strain evidence="4">ATCC 64411 / 73-15</strain>
    </source>
</reference>
<dbReference type="VEuPathDB" id="FungiDB:MAPG_09233"/>
<protein>
    <submittedName>
        <fullName evidence="2 3">Uncharacterized protein</fullName>
    </submittedName>
</protein>
<dbReference type="Proteomes" id="UP000011715">
    <property type="component" value="Unassembled WGS sequence"/>
</dbReference>
<gene>
    <name evidence="2" type="ORF">MAPG_09233</name>
</gene>
<reference evidence="3" key="4">
    <citation type="journal article" date="2015" name="G3 (Bethesda)">
        <title>Genome sequences of three phytopathogenic species of the Magnaporthaceae family of fungi.</title>
        <authorList>
            <person name="Okagaki L.H."/>
            <person name="Nunes C.C."/>
            <person name="Sailsbery J."/>
            <person name="Clay B."/>
            <person name="Brown D."/>
            <person name="John T."/>
            <person name="Oh Y."/>
            <person name="Young N."/>
            <person name="Fitzgerald M."/>
            <person name="Haas B.J."/>
            <person name="Zeng Q."/>
            <person name="Young S."/>
            <person name="Adiconis X."/>
            <person name="Fan L."/>
            <person name="Levin J.Z."/>
            <person name="Mitchell T.K."/>
            <person name="Okubara P.A."/>
            <person name="Farman M.L."/>
            <person name="Kohn L.M."/>
            <person name="Birren B."/>
            <person name="Ma L.-J."/>
            <person name="Dean R.A."/>
        </authorList>
    </citation>
    <scope>NUCLEOTIDE SEQUENCE</scope>
    <source>
        <strain evidence="3">ATCC 64411 / 73-15</strain>
    </source>
</reference>
<keyword evidence="1" id="KW-0732">Signal</keyword>
<accession>A0A0C4E9E9</accession>
<reference evidence="2" key="3">
    <citation type="submission" date="2011-03" db="EMBL/GenBank/DDBJ databases">
        <title>Annotation of Magnaporthe poae ATCC 64411.</title>
        <authorList>
            <person name="Ma L.-J."/>
            <person name="Dead R."/>
            <person name="Young S.K."/>
            <person name="Zeng Q."/>
            <person name="Gargeya S."/>
            <person name="Fitzgerald M."/>
            <person name="Haas B."/>
            <person name="Abouelleil A."/>
            <person name="Alvarado L."/>
            <person name="Arachchi H.M."/>
            <person name="Berlin A."/>
            <person name="Brown A."/>
            <person name="Chapman S.B."/>
            <person name="Chen Z."/>
            <person name="Dunbar C."/>
            <person name="Freedman E."/>
            <person name="Gearin G."/>
            <person name="Gellesch M."/>
            <person name="Goldberg J."/>
            <person name="Griggs A."/>
            <person name="Gujja S."/>
            <person name="Heiman D."/>
            <person name="Howarth C."/>
            <person name="Larson L."/>
            <person name="Lui A."/>
            <person name="MacDonald P.J.P."/>
            <person name="Mehta T."/>
            <person name="Montmayeur A."/>
            <person name="Murphy C."/>
            <person name="Neiman D."/>
            <person name="Pearson M."/>
            <person name="Priest M."/>
            <person name="Roberts A."/>
            <person name="Saif S."/>
            <person name="Shea T."/>
            <person name="Shenoy N."/>
            <person name="Sisk P."/>
            <person name="Stolte C."/>
            <person name="Sykes S."/>
            <person name="Yandava C."/>
            <person name="Wortman J."/>
            <person name="Nusbaum C."/>
            <person name="Birren B."/>
        </authorList>
    </citation>
    <scope>NUCLEOTIDE SEQUENCE</scope>
    <source>
        <strain evidence="2">ATCC 64411</strain>
    </source>
</reference>